<protein>
    <submittedName>
        <fullName evidence="2">Uncharacterized protein</fullName>
    </submittedName>
</protein>
<feature type="transmembrane region" description="Helical" evidence="1">
    <location>
        <begin position="223"/>
        <end position="243"/>
    </location>
</feature>
<keyword evidence="1" id="KW-0812">Transmembrane</keyword>
<comment type="caution">
    <text evidence="2">The sequence shown here is derived from an EMBL/GenBank/DDBJ whole genome shotgun (WGS) entry which is preliminary data.</text>
</comment>
<keyword evidence="1" id="KW-0472">Membrane</keyword>
<keyword evidence="1" id="KW-1133">Transmembrane helix</keyword>
<dbReference type="AlphaFoldDB" id="A0A2H5Y9R2"/>
<feature type="transmembrane region" description="Helical" evidence="1">
    <location>
        <begin position="250"/>
        <end position="270"/>
    </location>
</feature>
<organism evidence="2 3">
    <name type="scientific">Candidatus Thermoflexus japonica</name>
    <dbReference type="NCBI Taxonomy" id="2035417"/>
    <lineage>
        <taxon>Bacteria</taxon>
        <taxon>Bacillati</taxon>
        <taxon>Chloroflexota</taxon>
        <taxon>Thermoflexia</taxon>
        <taxon>Thermoflexales</taxon>
        <taxon>Thermoflexaceae</taxon>
        <taxon>Thermoflexus</taxon>
    </lineage>
</organism>
<accession>A0A2H5Y9R2</accession>
<name>A0A2H5Y9R2_9CHLR</name>
<dbReference type="Proteomes" id="UP000236642">
    <property type="component" value="Unassembled WGS sequence"/>
</dbReference>
<gene>
    <name evidence="2" type="ORF">HRbin22_02472</name>
</gene>
<evidence type="ECO:0000256" key="1">
    <source>
        <dbReference type="SAM" id="Phobius"/>
    </source>
</evidence>
<feature type="transmembrane region" description="Helical" evidence="1">
    <location>
        <begin position="73"/>
        <end position="92"/>
    </location>
</feature>
<feature type="transmembrane region" description="Helical" evidence="1">
    <location>
        <begin position="182"/>
        <end position="203"/>
    </location>
</feature>
<feature type="transmembrane region" description="Helical" evidence="1">
    <location>
        <begin position="21"/>
        <end position="38"/>
    </location>
</feature>
<feature type="transmembrane region" description="Helical" evidence="1">
    <location>
        <begin position="282"/>
        <end position="299"/>
    </location>
</feature>
<sequence>MISGFLGTLITLERAVVGPRWSWAAPILAALGSLTLLLMPPTDWSAGLFLGSAAVLTAFFIRAARQHPDPSIGVLGLGAAAWGLGQLIWLGSGSLPKAVPWWTAFLVLTIVGERLELARVIPRGRGIAGPFWGGVALVLLGLALGLILPVWGRRIVGSGWLTLAAWLARYDVAPRTVRQHGLVRYIAICMLAGYVWLGIGGVLDWLPGEALAGPLYDARLHVVLIGFVFSMIFGHALIIFPAVLRIRLPFYRALYFPLALLHLSLAIRLIGDLGGIFEVRRWGGLLNGVAILLFLLLMARAIREGRRTPAQGMGGER</sequence>
<dbReference type="EMBL" id="BEHY01000126">
    <property type="protein sequence ID" value="GBD10206.1"/>
    <property type="molecule type" value="Genomic_DNA"/>
</dbReference>
<feature type="transmembrane region" description="Helical" evidence="1">
    <location>
        <begin position="44"/>
        <end position="61"/>
    </location>
</feature>
<proteinExistence type="predicted"/>
<evidence type="ECO:0000313" key="2">
    <source>
        <dbReference type="EMBL" id="GBD10206.1"/>
    </source>
</evidence>
<feature type="transmembrane region" description="Helical" evidence="1">
    <location>
        <begin position="127"/>
        <end position="148"/>
    </location>
</feature>
<reference evidence="3" key="1">
    <citation type="submission" date="2017-09" db="EMBL/GenBank/DDBJ databases">
        <title>Metaegenomics of thermophilic ammonia-oxidizing enrichment culture.</title>
        <authorList>
            <person name="Kato S."/>
            <person name="Suzuki K."/>
        </authorList>
    </citation>
    <scope>NUCLEOTIDE SEQUENCE [LARGE SCALE GENOMIC DNA]</scope>
</reference>
<evidence type="ECO:0000313" key="3">
    <source>
        <dbReference type="Proteomes" id="UP000236642"/>
    </source>
</evidence>